<evidence type="ECO:0000313" key="5">
    <source>
        <dbReference type="EMBL" id="MFG6412828.1"/>
    </source>
</evidence>
<evidence type="ECO:0000256" key="3">
    <source>
        <dbReference type="PROSITE-ProRule" id="PRU00169"/>
    </source>
</evidence>
<feature type="domain" description="Response regulatory" evidence="4">
    <location>
        <begin position="5"/>
        <end position="122"/>
    </location>
</feature>
<sequence length="124" mass="13467">MANRSVLYVEDDPVNVLLMQGILELHGGCQLLVARSGSEACTTVAERQVDLVLCDQHLPDAAGDQLLARLREVGLPTRVPAVLVTAEPGYLAATLAERGGFDAFWTKPLDVAGTLRSLERWLDR</sequence>
<keyword evidence="6" id="KW-1185">Reference proteome</keyword>
<evidence type="ECO:0000256" key="2">
    <source>
        <dbReference type="ARBA" id="ARBA00023012"/>
    </source>
</evidence>
<accession>A0ABW7EH88</accession>
<comment type="caution">
    <text evidence="5">The sequence shown here is derived from an EMBL/GenBank/DDBJ whole genome shotgun (WGS) entry which is preliminary data.</text>
</comment>
<name>A0ABW7EH88_9BURK</name>
<dbReference type="EMBL" id="JBIGHY010000001">
    <property type="protein sequence ID" value="MFG6412828.1"/>
    <property type="molecule type" value="Genomic_DNA"/>
</dbReference>
<gene>
    <name evidence="5" type="ORF">ACG02S_02835</name>
</gene>
<dbReference type="RefSeq" id="WP_394468925.1">
    <property type="nucleotide sequence ID" value="NZ_JBIGHY010000001.1"/>
</dbReference>
<reference evidence="5 6" key="1">
    <citation type="submission" date="2024-09" db="EMBL/GenBank/DDBJ databases">
        <title>Novel species of the genus Pelomonas and Roseateles isolated from streams.</title>
        <authorList>
            <person name="Lu H."/>
        </authorList>
    </citation>
    <scope>NUCLEOTIDE SEQUENCE [LARGE SCALE GENOMIC DNA]</scope>
    <source>
        <strain evidence="5 6">DC23W</strain>
    </source>
</reference>
<dbReference type="PANTHER" id="PTHR44591:SF14">
    <property type="entry name" value="PROTEIN PILG"/>
    <property type="match status" value="1"/>
</dbReference>
<dbReference type="Pfam" id="PF00072">
    <property type="entry name" value="Response_reg"/>
    <property type="match status" value="1"/>
</dbReference>
<protein>
    <submittedName>
        <fullName evidence="5">Response regulator</fullName>
    </submittedName>
</protein>
<proteinExistence type="predicted"/>
<dbReference type="InterPro" id="IPR001789">
    <property type="entry name" value="Sig_transdc_resp-reg_receiver"/>
</dbReference>
<evidence type="ECO:0000259" key="4">
    <source>
        <dbReference type="PROSITE" id="PS50110"/>
    </source>
</evidence>
<dbReference type="PANTHER" id="PTHR44591">
    <property type="entry name" value="STRESS RESPONSE REGULATOR PROTEIN 1"/>
    <property type="match status" value="1"/>
</dbReference>
<keyword evidence="2" id="KW-0902">Two-component regulatory system</keyword>
<dbReference type="CDD" id="cd00156">
    <property type="entry name" value="REC"/>
    <property type="match status" value="1"/>
</dbReference>
<evidence type="ECO:0000313" key="6">
    <source>
        <dbReference type="Proteomes" id="UP001606300"/>
    </source>
</evidence>
<feature type="modified residue" description="4-aspartylphosphate" evidence="3">
    <location>
        <position position="55"/>
    </location>
</feature>
<dbReference type="PROSITE" id="PS50110">
    <property type="entry name" value="RESPONSE_REGULATORY"/>
    <property type="match status" value="1"/>
</dbReference>
<dbReference type="Gene3D" id="3.40.50.2300">
    <property type="match status" value="1"/>
</dbReference>
<dbReference type="InterPro" id="IPR011006">
    <property type="entry name" value="CheY-like_superfamily"/>
</dbReference>
<keyword evidence="1 3" id="KW-0597">Phosphoprotein</keyword>
<organism evidence="5 6">
    <name type="scientific">Pelomonas dachongensis</name>
    <dbReference type="NCBI Taxonomy" id="3299029"/>
    <lineage>
        <taxon>Bacteria</taxon>
        <taxon>Pseudomonadati</taxon>
        <taxon>Pseudomonadota</taxon>
        <taxon>Betaproteobacteria</taxon>
        <taxon>Burkholderiales</taxon>
        <taxon>Sphaerotilaceae</taxon>
        <taxon>Roseateles</taxon>
    </lineage>
</organism>
<dbReference type="SMART" id="SM00448">
    <property type="entry name" value="REC"/>
    <property type="match status" value="1"/>
</dbReference>
<dbReference type="SUPFAM" id="SSF52172">
    <property type="entry name" value="CheY-like"/>
    <property type="match status" value="1"/>
</dbReference>
<evidence type="ECO:0000256" key="1">
    <source>
        <dbReference type="ARBA" id="ARBA00022553"/>
    </source>
</evidence>
<dbReference type="InterPro" id="IPR050595">
    <property type="entry name" value="Bact_response_regulator"/>
</dbReference>
<dbReference type="Proteomes" id="UP001606300">
    <property type="component" value="Unassembled WGS sequence"/>
</dbReference>